<evidence type="ECO:0000313" key="1">
    <source>
        <dbReference type="EMBL" id="GLR65845.1"/>
    </source>
</evidence>
<comment type="caution">
    <text evidence="1">The sequence shown here is derived from an EMBL/GenBank/DDBJ whole genome shotgun (WGS) entry which is preliminary data.</text>
</comment>
<proteinExistence type="predicted"/>
<dbReference type="Gene3D" id="3.40.50.2000">
    <property type="entry name" value="Glycogen Phosphorylase B"/>
    <property type="match status" value="2"/>
</dbReference>
<protein>
    <submittedName>
        <fullName evidence="1">Uncharacterized protein</fullName>
    </submittedName>
</protein>
<organism evidence="1 2">
    <name type="scientific">Acidocella aquatica</name>
    <dbReference type="NCBI Taxonomy" id="1922313"/>
    <lineage>
        <taxon>Bacteria</taxon>
        <taxon>Pseudomonadati</taxon>
        <taxon>Pseudomonadota</taxon>
        <taxon>Alphaproteobacteria</taxon>
        <taxon>Acetobacterales</taxon>
        <taxon>Acidocellaceae</taxon>
        <taxon>Acidocella</taxon>
    </lineage>
</organism>
<dbReference type="Proteomes" id="UP001156641">
    <property type="component" value="Unassembled WGS sequence"/>
</dbReference>
<evidence type="ECO:0000313" key="2">
    <source>
        <dbReference type="Proteomes" id="UP001156641"/>
    </source>
</evidence>
<dbReference type="Pfam" id="PF13692">
    <property type="entry name" value="Glyco_trans_1_4"/>
    <property type="match status" value="1"/>
</dbReference>
<dbReference type="RefSeq" id="WP_284256390.1">
    <property type="nucleotide sequence ID" value="NZ_BSOS01000007.1"/>
</dbReference>
<keyword evidence="2" id="KW-1185">Reference proteome</keyword>
<reference evidence="2" key="1">
    <citation type="journal article" date="2019" name="Int. J. Syst. Evol. Microbiol.">
        <title>The Global Catalogue of Microorganisms (GCM) 10K type strain sequencing project: providing services to taxonomists for standard genome sequencing and annotation.</title>
        <authorList>
            <consortium name="The Broad Institute Genomics Platform"/>
            <consortium name="The Broad Institute Genome Sequencing Center for Infectious Disease"/>
            <person name="Wu L."/>
            <person name="Ma J."/>
        </authorList>
    </citation>
    <scope>NUCLEOTIDE SEQUENCE [LARGE SCALE GENOMIC DNA]</scope>
    <source>
        <strain evidence="2">NBRC 112502</strain>
    </source>
</reference>
<dbReference type="PANTHER" id="PTHR45947:SF3">
    <property type="entry name" value="SULFOQUINOVOSYL TRANSFERASE SQD2"/>
    <property type="match status" value="1"/>
</dbReference>
<accession>A0ABQ6A057</accession>
<dbReference type="CDD" id="cd03801">
    <property type="entry name" value="GT4_PimA-like"/>
    <property type="match status" value="1"/>
</dbReference>
<dbReference type="InterPro" id="IPR050194">
    <property type="entry name" value="Glycosyltransferase_grp1"/>
</dbReference>
<sequence length="362" mass="38465">MKLLVWHWGRRGGGPLFTLRLAAALGDIPGLNVRLSLAGGAEILAGAAAPLCGWREPTYDNALGYAVQRLTGPLVRGRVTRRLMEDRPDFAICAMPALLDPRMTMALRRAGIPYAMVVHDAAAHPGEALNFRIMGQWRQQRDARVLFALTRHVEDALRRQGFGGPGQRVVKLWHPPISLGAMAPVMAHGGPPRLLYFGRLLPYKGLDLLAEAMERIAPDVPLQLRVCGDGPDSPGLKRLRAMPGVRVEQRWVGEEEVPALLAWADAVVLPYQEASQSGVAALAIAAGRYVLATEVGGLPEQLAGVPGASLCAPTAAAIARGLIQLTVDLAGAAMLAGGRGPVDASADWAAMAQTMLAALKPL</sequence>
<name>A0ABQ6A057_9PROT</name>
<dbReference type="PANTHER" id="PTHR45947">
    <property type="entry name" value="SULFOQUINOVOSYL TRANSFERASE SQD2"/>
    <property type="match status" value="1"/>
</dbReference>
<dbReference type="EMBL" id="BSOS01000007">
    <property type="protein sequence ID" value="GLR65845.1"/>
    <property type="molecule type" value="Genomic_DNA"/>
</dbReference>
<gene>
    <name evidence="1" type="ORF">GCM10010909_05230</name>
</gene>
<dbReference type="SUPFAM" id="SSF53756">
    <property type="entry name" value="UDP-Glycosyltransferase/glycogen phosphorylase"/>
    <property type="match status" value="1"/>
</dbReference>